<proteinExistence type="predicted"/>
<organism evidence="1 2">
    <name type="scientific">Micavibrio aeruginosavorus</name>
    <dbReference type="NCBI Taxonomy" id="349221"/>
    <lineage>
        <taxon>Bacteria</taxon>
        <taxon>Pseudomonadati</taxon>
        <taxon>Bdellovibrionota</taxon>
        <taxon>Bdellovibrionia</taxon>
        <taxon>Bdellovibrionales</taxon>
        <taxon>Pseudobdellovibrionaceae</taxon>
        <taxon>Micavibrio</taxon>
    </lineage>
</organism>
<dbReference type="Proteomes" id="UP000249739">
    <property type="component" value="Unassembled WGS sequence"/>
</dbReference>
<name>A0A2W5HLC0_9BACT</name>
<evidence type="ECO:0000313" key="2">
    <source>
        <dbReference type="Proteomes" id="UP000249739"/>
    </source>
</evidence>
<reference evidence="1 2" key="1">
    <citation type="submission" date="2017-08" db="EMBL/GenBank/DDBJ databases">
        <title>Infants hospitalized years apart are colonized by the same room-sourced microbial strains.</title>
        <authorList>
            <person name="Brooks B."/>
            <person name="Olm M.R."/>
            <person name="Firek B.A."/>
            <person name="Baker R."/>
            <person name="Thomas B.C."/>
            <person name="Morowitz M.J."/>
            <person name="Banfield J.F."/>
        </authorList>
    </citation>
    <scope>NUCLEOTIDE SEQUENCE [LARGE SCALE GENOMIC DNA]</scope>
    <source>
        <strain evidence="1">S2_006_000_R2_64</strain>
    </source>
</reference>
<accession>A0A2W5HLC0</accession>
<comment type="caution">
    <text evidence="1">The sequence shown here is derived from an EMBL/GenBank/DDBJ whole genome shotgun (WGS) entry which is preliminary data.</text>
</comment>
<evidence type="ECO:0000313" key="1">
    <source>
        <dbReference type="EMBL" id="PZP54569.1"/>
    </source>
</evidence>
<protein>
    <submittedName>
        <fullName evidence="1">Uncharacterized protein</fullName>
    </submittedName>
</protein>
<sequence length="117" mass="13030">MSEQVDYSLAGVNRISNDILKAAIKVEKINQKFFWAASEMVTPEVNLRTAYSPKANLLKIMSSDKAGGVRDAFRFIEAMEQSYALGAGNISPELRHRVSEFLNTVRDKHPSPEIMAA</sequence>
<dbReference type="AlphaFoldDB" id="A0A2W5HLC0"/>
<dbReference type="EMBL" id="QFOT01000126">
    <property type="protein sequence ID" value="PZP54569.1"/>
    <property type="molecule type" value="Genomic_DNA"/>
</dbReference>
<gene>
    <name evidence="1" type="ORF">DI586_09475</name>
</gene>